<comment type="caution">
    <text evidence="2">The sequence shown here is derived from an EMBL/GenBank/DDBJ whole genome shotgun (WGS) entry which is preliminary data.</text>
</comment>
<accession>A0A318EME1</accession>
<proteinExistence type="predicted"/>
<organism evidence="2 3">
    <name type="scientific">Lachnotalea glycerini</name>
    <dbReference type="NCBI Taxonomy" id="1763509"/>
    <lineage>
        <taxon>Bacteria</taxon>
        <taxon>Bacillati</taxon>
        <taxon>Bacillota</taxon>
        <taxon>Clostridia</taxon>
        <taxon>Lachnospirales</taxon>
        <taxon>Lachnospiraceae</taxon>
        <taxon>Lachnotalea</taxon>
    </lineage>
</organism>
<gene>
    <name evidence="2" type="ORF">C8E03_108185</name>
</gene>
<evidence type="ECO:0000313" key="2">
    <source>
        <dbReference type="EMBL" id="PXV88458.1"/>
    </source>
</evidence>
<dbReference type="RefSeq" id="WP_170123015.1">
    <property type="nucleotide sequence ID" value="NZ_QICS01000008.1"/>
</dbReference>
<reference evidence="2 3" key="1">
    <citation type="submission" date="2018-05" db="EMBL/GenBank/DDBJ databases">
        <title>Genomic Encyclopedia of Type Strains, Phase IV (KMG-IV): sequencing the most valuable type-strain genomes for metagenomic binning, comparative biology and taxonomic classification.</title>
        <authorList>
            <person name="Goeker M."/>
        </authorList>
    </citation>
    <scope>NUCLEOTIDE SEQUENCE [LARGE SCALE GENOMIC DNA]</scope>
    <source>
        <strain evidence="2 3">DSM 28816</strain>
    </source>
</reference>
<dbReference type="AlphaFoldDB" id="A0A318EME1"/>
<name>A0A318EME1_9FIRM</name>
<evidence type="ECO:0000256" key="1">
    <source>
        <dbReference type="SAM" id="MobiDB-lite"/>
    </source>
</evidence>
<dbReference type="EMBL" id="QICS01000008">
    <property type="protein sequence ID" value="PXV88458.1"/>
    <property type="molecule type" value="Genomic_DNA"/>
</dbReference>
<protein>
    <submittedName>
        <fullName evidence="2">Uncharacterized protein</fullName>
    </submittedName>
</protein>
<feature type="compositionally biased region" description="Polar residues" evidence="1">
    <location>
        <begin position="43"/>
        <end position="52"/>
    </location>
</feature>
<feature type="region of interest" description="Disordered" evidence="1">
    <location>
        <begin position="31"/>
        <end position="52"/>
    </location>
</feature>
<sequence length="52" mass="5680">MIELVKDGIIMRVQTEGQASAFLNNGYKKVEKAESEEPVAEQPSKSGKSAKQ</sequence>
<dbReference type="Proteomes" id="UP000247523">
    <property type="component" value="Unassembled WGS sequence"/>
</dbReference>
<evidence type="ECO:0000313" key="3">
    <source>
        <dbReference type="Proteomes" id="UP000247523"/>
    </source>
</evidence>